<sequence length="508" mass="57062">MGRALLGCHTHSVFPPSPSKRPLRRRSEAGGPCSKKRKSAAEGRGPEATADPPLEAAEGGGAGDRISGLPDGVLGDIVSLLPTREGARTQILSSRWRHLWRSAPLNLDHHELCDKKYQLDSVVSRILATHPGPGRRFCATVYHLHRDRADAWLRSPALDNLHELELCSFKYKYILPYPRGIPQPAPPPAAAFRFSDTLGVATIGECHIPDSMAQALFFPKLKKLGLEKITISESTLHAMIDGCPALECLLIYRCSGFRCVRINSISLRGIGVEAYWGELIILEEVIIENAPCLERLLLFGSAESRHISVISAPKLETLGCLSSYSSNTFTLYSTVIQGLRVDSLTKTVCTVKVLSVCMGALSLDVVIDLMRCFPCLERLYIESIKPGKKNLWRRKHQNLIRSLDIRLKTIDWRYYVGTKSDVDFATFFLLNARVLELMTLQVYHSNFKEEFFTRQREKLQLDKKASGGARLHFTTDHFHGSFTDFCVRDLDLADPFERNYPYQFHAFS</sequence>
<dbReference type="Gramene" id="TRITD1Av1G221300.1">
    <property type="protein sequence ID" value="TRITD1Av1G221300.1"/>
    <property type="gene ID" value="TRITD1Av1G221300"/>
</dbReference>
<dbReference type="InterPro" id="IPR032675">
    <property type="entry name" value="LRR_dom_sf"/>
</dbReference>
<dbReference type="InterPro" id="IPR055302">
    <property type="entry name" value="F-box_dom-containing"/>
</dbReference>
<evidence type="ECO:0000259" key="2">
    <source>
        <dbReference type="SMART" id="SM00579"/>
    </source>
</evidence>
<dbReference type="CDD" id="cd22160">
    <property type="entry name" value="F-box_AtFBL13-like"/>
    <property type="match status" value="1"/>
</dbReference>
<dbReference type="InterPro" id="IPR006566">
    <property type="entry name" value="FBD"/>
</dbReference>
<dbReference type="SUPFAM" id="SSF52047">
    <property type="entry name" value="RNI-like"/>
    <property type="match status" value="1"/>
</dbReference>
<feature type="region of interest" description="Disordered" evidence="1">
    <location>
        <begin position="1"/>
        <end position="65"/>
    </location>
</feature>
<dbReference type="InterPro" id="IPR053781">
    <property type="entry name" value="F-box_AtFBL13-like"/>
</dbReference>
<dbReference type="OMA" id="WIINSTM"/>
<accession>A0A9R0QHB3</accession>
<dbReference type="InterPro" id="IPR036047">
    <property type="entry name" value="F-box-like_dom_sf"/>
</dbReference>
<dbReference type="SUPFAM" id="SSF81383">
    <property type="entry name" value="F-box domain"/>
    <property type="match status" value="1"/>
</dbReference>
<name>A0A9R0QHB3_TRITD</name>
<proteinExistence type="predicted"/>
<dbReference type="PANTHER" id="PTHR32141:SF117">
    <property type="entry name" value="FBD DOMAIN-CONTAINING PROTEIN"/>
    <property type="match status" value="1"/>
</dbReference>
<dbReference type="SMART" id="SM00579">
    <property type="entry name" value="FBD"/>
    <property type="match status" value="1"/>
</dbReference>
<dbReference type="PANTHER" id="PTHR32141">
    <property type="match status" value="1"/>
</dbReference>
<reference evidence="3 4" key="1">
    <citation type="submission" date="2017-09" db="EMBL/GenBank/DDBJ databases">
        <authorList>
            <consortium name="International Durum Wheat Genome Sequencing Consortium (IDWGSC)"/>
            <person name="Milanesi L."/>
        </authorList>
    </citation>
    <scope>NUCLEOTIDE SEQUENCE [LARGE SCALE GENOMIC DNA]</scope>
    <source>
        <strain evidence="4">cv. Svevo</strain>
    </source>
</reference>
<evidence type="ECO:0000313" key="4">
    <source>
        <dbReference type="Proteomes" id="UP000324705"/>
    </source>
</evidence>
<evidence type="ECO:0000313" key="3">
    <source>
        <dbReference type="EMBL" id="VAH11226.1"/>
    </source>
</evidence>
<keyword evidence="4" id="KW-1185">Reference proteome</keyword>
<organism evidence="3 4">
    <name type="scientific">Triticum turgidum subsp. durum</name>
    <name type="common">Durum wheat</name>
    <name type="synonym">Triticum durum</name>
    <dbReference type="NCBI Taxonomy" id="4567"/>
    <lineage>
        <taxon>Eukaryota</taxon>
        <taxon>Viridiplantae</taxon>
        <taxon>Streptophyta</taxon>
        <taxon>Embryophyta</taxon>
        <taxon>Tracheophyta</taxon>
        <taxon>Spermatophyta</taxon>
        <taxon>Magnoliopsida</taxon>
        <taxon>Liliopsida</taxon>
        <taxon>Poales</taxon>
        <taxon>Poaceae</taxon>
        <taxon>BOP clade</taxon>
        <taxon>Pooideae</taxon>
        <taxon>Triticodae</taxon>
        <taxon>Triticeae</taxon>
        <taxon>Triticinae</taxon>
        <taxon>Triticum</taxon>
    </lineage>
</organism>
<gene>
    <name evidence="3" type="ORF">TRITD_1Av1G221300</name>
</gene>
<dbReference type="AlphaFoldDB" id="A0A9R0QHB3"/>
<dbReference type="Proteomes" id="UP000324705">
    <property type="component" value="Chromosome 1A"/>
</dbReference>
<dbReference type="InterPro" id="IPR055411">
    <property type="entry name" value="LRR_FXL15/At3g58940/PEG3-like"/>
</dbReference>
<dbReference type="Gene3D" id="3.80.10.10">
    <property type="entry name" value="Ribonuclease Inhibitor"/>
    <property type="match status" value="1"/>
</dbReference>
<protein>
    <recommendedName>
        <fullName evidence="2">FBD domain-containing protein</fullName>
    </recommendedName>
</protein>
<dbReference type="Pfam" id="PF24758">
    <property type="entry name" value="LRR_At5g56370"/>
    <property type="match status" value="1"/>
</dbReference>
<evidence type="ECO:0000256" key="1">
    <source>
        <dbReference type="SAM" id="MobiDB-lite"/>
    </source>
</evidence>
<dbReference type="Pfam" id="PF08387">
    <property type="entry name" value="FBD"/>
    <property type="match status" value="1"/>
</dbReference>
<dbReference type="EMBL" id="LT934111">
    <property type="protein sequence ID" value="VAH11226.1"/>
    <property type="molecule type" value="Genomic_DNA"/>
</dbReference>
<feature type="domain" description="FBD" evidence="2">
    <location>
        <begin position="401"/>
        <end position="474"/>
    </location>
</feature>